<name>A0A9N9F5I0_9GLOM</name>
<protein>
    <submittedName>
        <fullName evidence="2">24208_t:CDS:1</fullName>
    </submittedName>
</protein>
<dbReference type="Pfam" id="PF24209">
    <property type="entry name" value="DUF7431"/>
    <property type="match status" value="1"/>
</dbReference>
<comment type="caution">
    <text evidence="2">The sequence shown here is derived from an EMBL/GenBank/DDBJ whole genome shotgun (WGS) entry which is preliminary data.</text>
</comment>
<dbReference type="InterPro" id="IPR055854">
    <property type="entry name" value="DUF7431"/>
</dbReference>
<accession>A0A9N9F5I0</accession>
<dbReference type="Proteomes" id="UP000789405">
    <property type="component" value="Unassembled WGS sequence"/>
</dbReference>
<keyword evidence="3" id="KW-1185">Reference proteome</keyword>
<dbReference type="InterPro" id="IPR011009">
    <property type="entry name" value="Kinase-like_dom_sf"/>
</dbReference>
<dbReference type="Gene3D" id="1.10.510.10">
    <property type="entry name" value="Transferase(Phosphotransferase) domain 1"/>
    <property type="match status" value="1"/>
</dbReference>
<dbReference type="EMBL" id="CAJVPY010001207">
    <property type="protein sequence ID" value="CAG8511906.1"/>
    <property type="molecule type" value="Genomic_DNA"/>
</dbReference>
<reference evidence="2" key="1">
    <citation type="submission" date="2021-06" db="EMBL/GenBank/DDBJ databases">
        <authorList>
            <person name="Kallberg Y."/>
            <person name="Tangrot J."/>
            <person name="Rosling A."/>
        </authorList>
    </citation>
    <scope>NUCLEOTIDE SEQUENCE</scope>
    <source>
        <strain evidence="2">MA453B</strain>
    </source>
</reference>
<sequence length="638" mass="74186">MSLVKECSEQLENCLKEYTNFQGKAYALKNLNRNLYLDDETTKILIKEIKIFNKISEDNHPNIVGFHEKCWSSSPDQRPTLHEVLDHLKKFSENTSVKFIENYFRNLRKASEKIPRHFENDFKVEDILIPEVGIHSLQVETDEAFPCVLELVSRLNIDRGCKKINDSSIVEAPIPAFSIKELHMKDIIVENEFEKIFKKTTKNIEELWIESFENVYIKENDKVVENCKENVVLNNYTIIYCHKGTILLSLKDLEATEECVNSIKNALDNGLSDTQKIEKLKKVGNEYGFFGFKVIKLGGKLVKDERICCKIVGGDNTMSKDASKWIKSLESYKTWAIIEYEDKFSLYELLSKDLQLEIRRLNGIKILYSSVEDVTIKDNNFKLPITMPIPIPSNILILKDCKIFASILNKEKKDHVFVIRIDYLSDELPYFVIHHIGAIPKNHSQIDLSISWMVYGYEKSLPIQLTFMEPLYYIWTKEFQYSNVQAIEHPVLNFDNYCWIGTVTVECNDNPDYVFANSTDVISYHFCQNEKNDNTQIFCYQYNHQTDQISNTLNLKPYRFQSLSKSSGIFTGENWELSDLSKKPIFVNIHYLNTSYHHPLFLNIHMNYPVIKSLNNGSENLNAFVGYVVIRDKQSPNA</sequence>
<gene>
    <name evidence="2" type="ORF">DERYTH_LOCUS3429</name>
</gene>
<evidence type="ECO:0000313" key="3">
    <source>
        <dbReference type="Proteomes" id="UP000789405"/>
    </source>
</evidence>
<organism evidence="2 3">
    <name type="scientific">Dentiscutata erythropus</name>
    <dbReference type="NCBI Taxonomy" id="1348616"/>
    <lineage>
        <taxon>Eukaryota</taxon>
        <taxon>Fungi</taxon>
        <taxon>Fungi incertae sedis</taxon>
        <taxon>Mucoromycota</taxon>
        <taxon>Glomeromycotina</taxon>
        <taxon>Glomeromycetes</taxon>
        <taxon>Diversisporales</taxon>
        <taxon>Gigasporaceae</taxon>
        <taxon>Dentiscutata</taxon>
    </lineage>
</organism>
<feature type="domain" description="DUF7431" evidence="1">
    <location>
        <begin position="366"/>
        <end position="602"/>
    </location>
</feature>
<evidence type="ECO:0000259" key="1">
    <source>
        <dbReference type="Pfam" id="PF24209"/>
    </source>
</evidence>
<dbReference type="AlphaFoldDB" id="A0A9N9F5I0"/>
<dbReference type="OrthoDB" id="2479892at2759"/>
<proteinExistence type="predicted"/>
<dbReference type="SUPFAM" id="SSF56112">
    <property type="entry name" value="Protein kinase-like (PK-like)"/>
    <property type="match status" value="1"/>
</dbReference>
<evidence type="ECO:0000313" key="2">
    <source>
        <dbReference type="EMBL" id="CAG8511906.1"/>
    </source>
</evidence>